<dbReference type="STRING" id="390242.SAMN04488024_105204"/>
<evidence type="ECO:0000313" key="15">
    <source>
        <dbReference type="Proteomes" id="UP000199455"/>
    </source>
</evidence>
<name>A0A1G6U1J0_9SPHI</name>
<keyword evidence="6 13" id="KW-1133">Transmembrane helix</keyword>
<dbReference type="InterPro" id="IPR044021">
    <property type="entry name" value="CrtO"/>
</dbReference>
<protein>
    <recommendedName>
        <fullName evidence="11">Glycosyl-4,4'-diaponeurosporenoate acyltransferase</fullName>
    </recommendedName>
</protein>
<dbReference type="GO" id="GO:0005886">
    <property type="term" value="C:plasma membrane"/>
    <property type="evidence" value="ECO:0007669"/>
    <property type="project" value="UniProtKB-SubCell"/>
</dbReference>
<comment type="subcellular location">
    <subcellularLocation>
        <location evidence="1">Cell membrane</location>
        <topology evidence="1">Single-pass membrane protein</topology>
    </subcellularLocation>
</comment>
<comment type="function">
    <text evidence="12">Catalyzes the acylation of glycosyl-4,4'-diaponeurosporenoate, i.e. the esterification of glucose at the C6'' position with the carboxyl group of the C(15) fatty acid 12-methyltetradecanoic acid, to yield staphyloxanthin. This is the last step in the biosynthesis of this orange pigment, present in most staphylococci strains.</text>
</comment>
<evidence type="ECO:0000256" key="8">
    <source>
        <dbReference type="ARBA" id="ARBA00023315"/>
    </source>
</evidence>
<keyword evidence="7 13" id="KW-0472">Membrane</keyword>
<evidence type="ECO:0000256" key="4">
    <source>
        <dbReference type="ARBA" id="ARBA00022692"/>
    </source>
</evidence>
<evidence type="ECO:0000256" key="10">
    <source>
        <dbReference type="ARBA" id="ARBA00023603"/>
    </source>
</evidence>
<feature type="transmembrane region" description="Helical" evidence="13">
    <location>
        <begin position="132"/>
        <end position="153"/>
    </location>
</feature>
<evidence type="ECO:0000256" key="2">
    <source>
        <dbReference type="ARBA" id="ARBA00022475"/>
    </source>
</evidence>
<dbReference type="GO" id="GO:0016746">
    <property type="term" value="F:acyltransferase activity"/>
    <property type="evidence" value="ECO:0007669"/>
    <property type="project" value="UniProtKB-KW"/>
</dbReference>
<comment type="pathway">
    <text evidence="9">Carotenoid biosynthesis; staphyloxanthin biosynthesis; staphyloxanthin from farnesyl diphosphate: step 5/5.</text>
</comment>
<evidence type="ECO:0000256" key="12">
    <source>
        <dbReference type="ARBA" id="ARBA00025324"/>
    </source>
</evidence>
<dbReference type="EMBL" id="FMZH01000005">
    <property type="protein sequence ID" value="SDD35198.1"/>
    <property type="molecule type" value="Genomic_DNA"/>
</dbReference>
<evidence type="ECO:0000313" key="14">
    <source>
        <dbReference type="EMBL" id="SDD35198.1"/>
    </source>
</evidence>
<evidence type="ECO:0000256" key="3">
    <source>
        <dbReference type="ARBA" id="ARBA00022679"/>
    </source>
</evidence>
<dbReference type="AlphaFoldDB" id="A0A1G6U1J0"/>
<sequence length="175" mass="20703">MYFSIPDLSTGKPTIMLIKQITFSFSIAFISWIAGMLLNAFFTKMNLYHPRITHLNFIKNEKVNKLLGLNVFKYIILHSFFKFFNPKLSMKKKIRVSELNEYRKEMNLAELNHLLAFGFMSVFIFIKIFKGLYLFAVVMTLVNILMNIYPALLQQQNKRRIDKYLNILSLKSRQN</sequence>
<evidence type="ECO:0000256" key="5">
    <source>
        <dbReference type="ARBA" id="ARBA00022729"/>
    </source>
</evidence>
<keyword evidence="5" id="KW-0732">Signal</keyword>
<accession>A0A1G6U1J0</accession>
<evidence type="ECO:0000256" key="6">
    <source>
        <dbReference type="ARBA" id="ARBA00022989"/>
    </source>
</evidence>
<evidence type="ECO:0000256" key="1">
    <source>
        <dbReference type="ARBA" id="ARBA00004162"/>
    </source>
</evidence>
<gene>
    <name evidence="14" type="ORF">SAMN04488024_105204</name>
</gene>
<proteinExistence type="inferred from homology"/>
<keyword evidence="4 13" id="KW-0812">Transmembrane</keyword>
<dbReference type="Proteomes" id="UP000199455">
    <property type="component" value="Unassembled WGS sequence"/>
</dbReference>
<keyword evidence="8" id="KW-0012">Acyltransferase</keyword>
<keyword evidence="3" id="KW-0808">Transferase</keyword>
<keyword evidence="15" id="KW-1185">Reference proteome</keyword>
<organism evidence="14 15">
    <name type="scientific">Pedobacter soli</name>
    <dbReference type="NCBI Taxonomy" id="390242"/>
    <lineage>
        <taxon>Bacteria</taxon>
        <taxon>Pseudomonadati</taxon>
        <taxon>Bacteroidota</taxon>
        <taxon>Sphingobacteriia</taxon>
        <taxon>Sphingobacteriales</taxon>
        <taxon>Sphingobacteriaceae</taxon>
        <taxon>Pedobacter</taxon>
    </lineage>
</organism>
<reference evidence="15" key="1">
    <citation type="submission" date="2016-10" db="EMBL/GenBank/DDBJ databases">
        <authorList>
            <person name="Varghese N."/>
            <person name="Submissions S."/>
        </authorList>
    </citation>
    <scope>NUCLEOTIDE SEQUENCE [LARGE SCALE GENOMIC DNA]</scope>
    <source>
        <strain evidence="15">DSM 18609</strain>
    </source>
</reference>
<feature type="transmembrane region" description="Helical" evidence="13">
    <location>
        <begin position="106"/>
        <end position="126"/>
    </location>
</feature>
<evidence type="ECO:0000256" key="7">
    <source>
        <dbReference type="ARBA" id="ARBA00023136"/>
    </source>
</evidence>
<dbReference type="UniPathway" id="UPA00029">
    <property type="reaction ID" value="UER00560"/>
</dbReference>
<feature type="transmembrane region" description="Helical" evidence="13">
    <location>
        <begin position="21"/>
        <end position="42"/>
    </location>
</feature>
<comment type="similarity">
    <text evidence="10">Belongs to the acyltransferase CrtO family.</text>
</comment>
<evidence type="ECO:0000256" key="13">
    <source>
        <dbReference type="SAM" id="Phobius"/>
    </source>
</evidence>
<evidence type="ECO:0000256" key="11">
    <source>
        <dbReference type="ARBA" id="ARBA00023667"/>
    </source>
</evidence>
<evidence type="ECO:0000256" key="9">
    <source>
        <dbReference type="ARBA" id="ARBA00023588"/>
    </source>
</evidence>
<dbReference type="Pfam" id="PF18927">
    <property type="entry name" value="CrtO"/>
    <property type="match status" value="1"/>
</dbReference>
<keyword evidence="2" id="KW-1003">Cell membrane</keyword>